<feature type="compositionally biased region" description="Low complexity" evidence="1">
    <location>
        <begin position="59"/>
        <end position="72"/>
    </location>
</feature>
<keyword evidence="3" id="KW-1185">Reference proteome</keyword>
<gene>
    <name evidence="2" type="ORF">BCR35DRAFT_298758</name>
</gene>
<feature type="compositionally biased region" description="Basic and acidic residues" evidence="1">
    <location>
        <begin position="374"/>
        <end position="385"/>
    </location>
</feature>
<feature type="compositionally biased region" description="Polar residues" evidence="1">
    <location>
        <begin position="27"/>
        <end position="40"/>
    </location>
</feature>
<proteinExistence type="predicted"/>
<evidence type="ECO:0000313" key="3">
    <source>
        <dbReference type="Proteomes" id="UP000193467"/>
    </source>
</evidence>
<sequence length="406" mass="41957">MNQSRPNLGRRSSLGGPGGLVRSPSSTLLSAQNPAESLLSTPHAYSRAPPQPSTAFQHLPTITTRTPRTRPLPISPTPHVEGPTAAAWAGGTTTTLQFAIRAGDRDLIRQERARLARLGINPESEEERSSDDSDRSFGIPVKDTRLPPYNNHRRTSLASYTGNNPGYPNEPRGRSSANRPSSSQVARPPSPAGRHSFGGGGSYAREPSPNRFASGMVRGASPARGLPSPSSLGAGGGSGGAIGISSLRRSTSRDRLSGAGSTPGASAGGKLGGLTSSTIPQPMSSLSRRASSPARPSRSLGGGPVIQRGFDVPGGSPSGQARAASPAGRRFGFGSPSMGGETTQSRVARGRAGSIAGLGAGAGSPPTAEAEVQASRDLEDLGRRRRLTMEERRAIESRIARGYRSP</sequence>
<evidence type="ECO:0000256" key="1">
    <source>
        <dbReference type="SAM" id="MobiDB-lite"/>
    </source>
</evidence>
<accession>A0A1Y2G436</accession>
<feature type="compositionally biased region" description="Low complexity" evidence="1">
    <location>
        <begin position="284"/>
        <end position="299"/>
    </location>
</feature>
<feature type="compositionally biased region" description="Polar residues" evidence="1">
    <location>
        <begin position="156"/>
        <end position="166"/>
    </location>
</feature>
<feature type="compositionally biased region" description="Polar residues" evidence="1">
    <location>
        <begin position="175"/>
        <end position="185"/>
    </location>
</feature>
<dbReference type="InParanoid" id="A0A1Y2G436"/>
<comment type="caution">
    <text evidence="2">The sequence shown here is derived from an EMBL/GenBank/DDBJ whole genome shotgun (WGS) entry which is preliminary data.</text>
</comment>
<protein>
    <submittedName>
        <fullName evidence="2">Uncharacterized protein</fullName>
    </submittedName>
</protein>
<feature type="compositionally biased region" description="Low complexity" evidence="1">
    <location>
        <begin position="9"/>
        <end position="26"/>
    </location>
</feature>
<feature type="region of interest" description="Disordered" evidence="1">
    <location>
        <begin position="1"/>
        <end position="86"/>
    </location>
</feature>
<organism evidence="2 3">
    <name type="scientific">Leucosporidium creatinivorum</name>
    <dbReference type="NCBI Taxonomy" id="106004"/>
    <lineage>
        <taxon>Eukaryota</taxon>
        <taxon>Fungi</taxon>
        <taxon>Dikarya</taxon>
        <taxon>Basidiomycota</taxon>
        <taxon>Pucciniomycotina</taxon>
        <taxon>Microbotryomycetes</taxon>
        <taxon>Leucosporidiales</taxon>
        <taxon>Leucosporidium</taxon>
    </lineage>
</organism>
<evidence type="ECO:0000313" key="2">
    <source>
        <dbReference type="EMBL" id="ORY91560.1"/>
    </source>
</evidence>
<reference evidence="2 3" key="1">
    <citation type="submission" date="2016-07" db="EMBL/GenBank/DDBJ databases">
        <title>Pervasive Adenine N6-methylation of Active Genes in Fungi.</title>
        <authorList>
            <consortium name="DOE Joint Genome Institute"/>
            <person name="Mondo S.J."/>
            <person name="Dannebaum R.O."/>
            <person name="Kuo R.C."/>
            <person name="Labutti K."/>
            <person name="Haridas S."/>
            <person name="Kuo A."/>
            <person name="Salamov A."/>
            <person name="Ahrendt S.R."/>
            <person name="Lipzen A."/>
            <person name="Sullivan W."/>
            <person name="Andreopoulos W.B."/>
            <person name="Clum A."/>
            <person name="Lindquist E."/>
            <person name="Daum C."/>
            <person name="Ramamoorthy G.K."/>
            <person name="Gryganskyi A."/>
            <person name="Culley D."/>
            <person name="Magnuson J.K."/>
            <person name="James T.Y."/>
            <person name="O'Malley M.A."/>
            <person name="Stajich J.E."/>
            <person name="Spatafora J.W."/>
            <person name="Visel A."/>
            <person name="Grigoriev I.V."/>
        </authorList>
    </citation>
    <scope>NUCLEOTIDE SEQUENCE [LARGE SCALE GENOMIC DNA]</scope>
    <source>
        <strain evidence="2 3">62-1032</strain>
    </source>
</reference>
<dbReference type="EMBL" id="MCGR01000002">
    <property type="protein sequence ID" value="ORY91560.1"/>
    <property type="molecule type" value="Genomic_DNA"/>
</dbReference>
<feature type="region of interest" description="Disordered" evidence="1">
    <location>
        <begin position="119"/>
        <end position="385"/>
    </location>
</feature>
<feature type="compositionally biased region" description="Gly residues" evidence="1">
    <location>
        <begin position="233"/>
        <end position="242"/>
    </location>
</feature>
<dbReference type="AlphaFoldDB" id="A0A1Y2G436"/>
<feature type="compositionally biased region" description="Polar residues" evidence="1">
    <location>
        <begin position="274"/>
        <end position="283"/>
    </location>
</feature>
<name>A0A1Y2G436_9BASI</name>
<dbReference type="Proteomes" id="UP000193467">
    <property type="component" value="Unassembled WGS sequence"/>
</dbReference>